<organism evidence="6 7">
    <name type="scientific">Nocardiopsis codii</name>
    <dbReference type="NCBI Taxonomy" id="3065942"/>
    <lineage>
        <taxon>Bacteria</taxon>
        <taxon>Bacillati</taxon>
        <taxon>Actinomycetota</taxon>
        <taxon>Actinomycetes</taxon>
        <taxon>Streptosporangiales</taxon>
        <taxon>Nocardiopsidaceae</taxon>
        <taxon>Nocardiopsis</taxon>
    </lineage>
</organism>
<dbReference type="InterPro" id="IPR011098">
    <property type="entry name" value="G5_dom"/>
</dbReference>
<evidence type="ECO:0000256" key="1">
    <source>
        <dbReference type="ARBA" id="ARBA00010830"/>
    </source>
</evidence>
<dbReference type="SUPFAM" id="SSF53955">
    <property type="entry name" value="Lysozyme-like"/>
    <property type="match status" value="1"/>
</dbReference>
<dbReference type="InterPro" id="IPR010618">
    <property type="entry name" value="RPF"/>
</dbReference>
<dbReference type="CDD" id="cd13925">
    <property type="entry name" value="RPF"/>
    <property type="match status" value="1"/>
</dbReference>
<evidence type="ECO:0000256" key="2">
    <source>
        <dbReference type="ARBA" id="ARBA00022729"/>
    </source>
</evidence>
<keyword evidence="7" id="KW-1185">Reference proteome</keyword>
<evidence type="ECO:0000313" key="7">
    <source>
        <dbReference type="Proteomes" id="UP001356095"/>
    </source>
</evidence>
<name>A0ABU7K149_9ACTN</name>
<dbReference type="RefSeq" id="WP_330089803.1">
    <property type="nucleotide sequence ID" value="NZ_JAUZMY010000002.1"/>
</dbReference>
<evidence type="ECO:0000256" key="3">
    <source>
        <dbReference type="ARBA" id="ARBA00022801"/>
    </source>
</evidence>
<accession>A0ABU7K149</accession>
<comment type="caution">
    <text evidence="6">The sequence shown here is derived from an EMBL/GenBank/DDBJ whole genome shotgun (WGS) entry which is preliminary data.</text>
</comment>
<dbReference type="EMBL" id="JAUZMY010000002">
    <property type="protein sequence ID" value="MEE2035966.1"/>
    <property type="molecule type" value="Genomic_DNA"/>
</dbReference>
<feature type="domain" description="G5" evidence="5">
    <location>
        <begin position="215"/>
        <end position="294"/>
    </location>
</feature>
<evidence type="ECO:0000313" key="6">
    <source>
        <dbReference type="EMBL" id="MEE2035966.1"/>
    </source>
</evidence>
<sequence length="384" mass="40264">MPGTPNKRTRRAKGRRRARGRLPLPLVAASVAGVLAVAAGGTAFAMDRSVVLDADGSEQTVHTFGGTVQDVLDSAGITPEEGDVVAPPPDTRIASGDHVLLRSPRDVTVELDGHRLTHTVNALTLGEALRQIGLDPEGIELSEDHDTRIPEGGLTVTAERAPRMVVMYDTVRTETRSTGATVADVLLAAGVDTGEHDIVSPAPAEPAEPGMVVEITPVLGEPVTEETVIEAETVERDNPDLPEGEREVVTAPVDGLRKVTTATILRGGEEVEHELEREVVTAPVEGLVEIGTKKPTPSGGAAAGLNWGALAQCESGGDPAAVSSSGSYHGLYQFSTGSWQAVGGTGLPSDADASEQTRRAQQLYTSVDGNWQSQWPHCGVHLFD</sequence>
<keyword evidence="3" id="KW-0378">Hydrolase</keyword>
<keyword evidence="2" id="KW-0732">Signal</keyword>
<dbReference type="Gene3D" id="2.20.230.10">
    <property type="entry name" value="Resuscitation-promoting factor rpfb"/>
    <property type="match status" value="1"/>
</dbReference>
<dbReference type="Proteomes" id="UP001356095">
    <property type="component" value="Unassembled WGS sequence"/>
</dbReference>
<dbReference type="Gene3D" id="1.10.530.10">
    <property type="match status" value="1"/>
</dbReference>
<reference evidence="6 7" key="1">
    <citation type="submission" date="2023-08" db="EMBL/GenBank/DDBJ databases">
        <authorList>
            <person name="Girao M."/>
            <person name="Carvalho M.F."/>
        </authorList>
    </citation>
    <scope>NUCLEOTIDE SEQUENCE [LARGE SCALE GENOMIC DNA]</scope>
    <source>
        <strain evidence="6 7">CT-R113</strain>
    </source>
</reference>
<dbReference type="InterPro" id="IPR023346">
    <property type="entry name" value="Lysozyme-like_dom_sf"/>
</dbReference>
<dbReference type="Pfam" id="PF06737">
    <property type="entry name" value="Transglycosylas"/>
    <property type="match status" value="1"/>
</dbReference>
<evidence type="ECO:0000259" key="5">
    <source>
        <dbReference type="PROSITE" id="PS51109"/>
    </source>
</evidence>
<protein>
    <submittedName>
        <fullName evidence="6">Ubiquitin-like domain-containing protein</fullName>
    </submittedName>
</protein>
<dbReference type="Pfam" id="PF03990">
    <property type="entry name" value="DUF348"/>
    <property type="match status" value="3"/>
</dbReference>
<dbReference type="Pfam" id="PF07501">
    <property type="entry name" value="G5"/>
    <property type="match status" value="1"/>
</dbReference>
<dbReference type="PROSITE" id="PS51109">
    <property type="entry name" value="G5"/>
    <property type="match status" value="1"/>
</dbReference>
<feature type="compositionally biased region" description="Basic residues" evidence="4">
    <location>
        <begin position="7"/>
        <end position="20"/>
    </location>
</feature>
<dbReference type="InterPro" id="IPR007137">
    <property type="entry name" value="DUF348"/>
</dbReference>
<evidence type="ECO:0000256" key="4">
    <source>
        <dbReference type="SAM" id="MobiDB-lite"/>
    </source>
</evidence>
<dbReference type="SMART" id="SM01208">
    <property type="entry name" value="G5"/>
    <property type="match status" value="1"/>
</dbReference>
<proteinExistence type="inferred from homology"/>
<gene>
    <name evidence="6" type="ORF">Q8791_01860</name>
</gene>
<feature type="region of interest" description="Disordered" evidence="4">
    <location>
        <begin position="1"/>
        <end position="20"/>
    </location>
</feature>
<comment type="similarity">
    <text evidence="1">Belongs to the transglycosylase family. Rpf subfamily.</text>
</comment>